<feature type="domain" description="Glycosyltransferase subfamily 4-like N-terminal" evidence="4">
    <location>
        <begin position="14"/>
        <end position="139"/>
    </location>
</feature>
<accession>A0A3D9SHJ8</accession>
<dbReference type="Pfam" id="PF00534">
    <property type="entry name" value="Glycos_transf_1"/>
    <property type="match status" value="1"/>
</dbReference>
<evidence type="ECO:0000313" key="5">
    <source>
        <dbReference type="EMBL" id="REE95386.1"/>
    </source>
</evidence>
<sequence>MVAPPWYEIPPPAYGGTEAVVARLIEGLQARGHEVMLVAAGRNGTGAEFAQTYPEPQHPCLGQVEIEVAHAVGAAGHIDGFEPDVVHDHTLVGPLTAPVRRAPTLVTAHLAPVGEAALCYRFIGGMAGLVSVSHAQQRVTSGIRWAGTAHNAVDPAQFPFRERKGDHVAFLGRMSADKGVHTAIAAARAAGHPIKIAGRCTRPEEIEYFEREIEPLLGPDAEYLGEPDTAAKVELLAGARCLLFPVHWEEPFGMVLIEAMACGTPVVALRRAAVAEIVEPGVSGLVCDTEEELPAAIREVGRLDPRDCRRRVSDHFDVGTMAAVYERHYLRLVRERSLSDTSR</sequence>
<keyword evidence="1" id="KW-0328">Glycosyltransferase</keyword>
<evidence type="ECO:0000256" key="1">
    <source>
        <dbReference type="ARBA" id="ARBA00022676"/>
    </source>
</evidence>
<dbReference type="Pfam" id="PF13439">
    <property type="entry name" value="Glyco_transf_4"/>
    <property type="match status" value="1"/>
</dbReference>
<dbReference type="Proteomes" id="UP000256661">
    <property type="component" value="Unassembled WGS sequence"/>
</dbReference>
<dbReference type="InterPro" id="IPR028098">
    <property type="entry name" value="Glyco_trans_4-like_N"/>
</dbReference>
<keyword evidence="6" id="KW-1185">Reference proteome</keyword>
<dbReference type="CDD" id="cd03802">
    <property type="entry name" value="GT4_AviGT4-like"/>
    <property type="match status" value="1"/>
</dbReference>
<dbReference type="SUPFAM" id="SSF53756">
    <property type="entry name" value="UDP-Glycosyltransferase/glycogen phosphorylase"/>
    <property type="match status" value="1"/>
</dbReference>
<reference evidence="5 6" key="1">
    <citation type="submission" date="2018-08" db="EMBL/GenBank/DDBJ databases">
        <title>Sequencing the genomes of 1000 actinobacteria strains.</title>
        <authorList>
            <person name="Klenk H.-P."/>
        </authorList>
    </citation>
    <scope>NUCLEOTIDE SEQUENCE [LARGE SCALE GENOMIC DNA]</scope>
    <source>
        <strain evidence="5 6">DSM 43927</strain>
    </source>
</reference>
<dbReference type="InterPro" id="IPR050194">
    <property type="entry name" value="Glycosyltransferase_grp1"/>
</dbReference>
<comment type="caution">
    <text evidence="5">The sequence shown here is derived from an EMBL/GenBank/DDBJ whole genome shotgun (WGS) entry which is preliminary data.</text>
</comment>
<gene>
    <name evidence="5" type="ORF">DFJ69_0774</name>
</gene>
<dbReference type="AlphaFoldDB" id="A0A3D9SHJ8"/>
<evidence type="ECO:0000259" key="3">
    <source>
        <dbReference type="Pfam" id="PF00534"/>
    </source>
</evidence>
<evidence type="ECO:0000256" key="2">
    <source>
        <dbReference type="ARBA" id="ARBA00022679"/>
    </source>
</evidence>
<dbReference type="GO" id="GO:0016757">
    <property type="term" value="F:glycosyltransferase activity"/>
    <property type="evidence" value="ECO:0007669"/>
    <property type="project" value="UniProtKB-KW"/>
</dbReference>
<feature type="domain" description="Glycosyl transferase family 1" evidence="3">
    <location>
        <begin position="166"/>
        <end position="300"/>
    </location>
</feature>
<dbReference type="EMBL" id="QTTT01000001">
    <property type="protein sequence ID" value="REE95386.1"/>
    <property type="molecule type" value="Genomic_DNA"/>
</dbReference>
<organism evidence="5 6">
    <name type="scientific">Thermomonospora umbrina</name>
    <dbReference type="NCBI Taxonomy" id="111806"/>
    <lineage>
        <taxon>Bacteria</taxon>
        <taxon>Bacillati</taxon>
        <taxon>Actinomycetota</taxon>
        <taxon>Actinomycetes</taxon>
        <taxon>Streptosporangiales</taxon>
        <taxon>Thermomonosporaceae</taxon>
        <taxon>Thermomonospora</taxon>
    </lineage>
</organism>
<dbReference type="PANTHER" id="PTHR45947">
    <property type="entry name" value="SULFOQUINOVOSYL TRANSFERASE SQD2"/>
    <property type="match status" value="1"/>
</dbReference>
<name>A0A3D9SHJ8_9ACTN</name>
<dbReference type="Gene3D" id="3.40.50.2000">
    <property type="entry name" value="Glycogen Phosphorylase B"/>
    <property type="match status" value="2"/>
</dbReference>
<dbReference type="PANTHER" id="PTHR45947:SF13">
    <property type="entry name" value="TRANSFERASE"/>
    <property type="match status" value="1"/>
</dbReference>
<evidence type="ECO:0000259" key="4">
    <source>
        <dbReference type="Pfam" id="PF13439"/>
    </source>
</evidence>
<evidence type="ECO:0000313" key="6">
    <source>
        <dbReference type="Proteomes" id="UP000256661"/>
    </source>
</evidence>
<dbReference type="InterPro" id="IPR001296">
    <property type="entry name" value="Glyco_trans_1"/>
</dbReference>
<protein>
    <submittedName>
        <fullName evidence="5">Glycosyltransferase involved in cell wall biosynthesis</fullName>
    </submittedName>
</protein>
<keyword evidence="2 5" id="KW-0808">Transferase</keyword>
<proteinExistence type="predicted"/>
<dbReference type="GO" id="GO:1901137">
    <property type="term" value="P:carbohydrate derivative biosynthetic process"/>
    <property type="evidence" value="ECO:0007669"/>
    <property type="project" value="UniProtKB-ARBA"/>
</dbReference>